<keyword evidence="2" id="KW-1185">Reference proteome</keyword>
<dbReference type="RefSeq" id="WP_093213342.1">
    <property type="nucleotide sequence ID" value="NZ_FNFL01000002.1"/>
</dbReference>
<evidence type="ECO:0000313" key="1">
    <source>
        <dbReference type="EMBL" id="SDK07475.1"/>
    </source>
</evidence>
<proteinExistence type="predicted"/>
<dbReference type="AlphaFoldDB" id="A0A1G8YZH6"/>
<dbReference type="EMBL" id="FNFL01000002">
    <property type="protein sequence ID" value="SDK07475.1"/>
    <property type="molecule type" value="Genomic_DNA"/>
</dbReference>
<organism evidence="1 2">
    <name type="scientific">Sediminibacillus albus</name>
    <dbReference type="NCBI Taxonomy" id="407036"/>
    <lineage>
        <taxon>Bacteria</taxon>
        <taxon>Bacillati</taxon>
        <taxon>Bacillota</taxon>
        <taxon>Bacilli</taxon>
        <taxon>Bacillales</taxon>
        <taxon>Bacillaceae</taxon>
        <taxon>Sediminibacillus</taxon>
    </lineage>
</organism>
<reference evidence="1 2" key="1">
    <citation type="submission" date="2016-10" db="EMBL/GenBank/DDBJ databases">
        <authorList>
            <person name="de Groot N.N."/>
        </authorList>
    </citation>
    <scope>NUCLEOTIDE SEQUENCE [LARGE SCALE GENOMIC DNA]</scope>
    <source>
        <strain evidence="1 2">CGMCC 1.6502</strain>
    </source>
</reference>
<dbReference type="InterPro" id="IPR014197">
    <property type="entry name" value="Sporulation_prot_YunB"/>
</dbReference>
<name>A0A1G8YZH6_9BACI</name>
<dbReference type="Proteomes" id="UP000198694">
    <property type="component" value="Unassembled WGS sequence"/>
</dbReference>
<gene>
    <name evidence="1" type="ORF">SAMN05216243_1884</name>
</gene>
<dbReference type="PIRSF" id="PIRSF021383">
    <property type="entry name" value="YunB"/>
    <property type="match status" value="1"/>
</dbReference>
<dbReference type="OrthoDB" id="1649278at2"/>
<accession>A0A1G8YZH6</accession>
<dbReference type="Pfam" id="PF09560">
    <property type="entry name" value="Spore_YunB"/>
    <property type="match status" value="1"/>
</dbReference>
<dbReference type="STRING" id="407036.SAMN05216243_1884"/>
<dbReference type="NCBIfam" id="TIGR02832">
    <property type="entry name" value="spo_yunB"/>
    <property type="match status" value="1"/>
</dbReference>
<evidence type="ECO:0000313" key="2">
    <source>
        <dbReference type="Proteomes" id="UP000198694"/>
    </source>
</evidence>
<protein>
    <submittedName>
        <fullName evidence="1">Sporulation protein YunB</fullName>
    </submittedName>
</protein>
<sequence length="262" mass="29694">MKKKNHFKKNMSPPPFRHVFLVTFIFFVLSTFGSIWIINEGIEPTLMDIADTRARQYARMAINEAVSKKIADDLEYEELIQEKFDDEGNPVSVGWNSVVTNRVVRNTTNRVQNFLKLLEKGQVPDPGSTLDVELEPEENPSIESVSEDPTLIQIPVGQALGIPLLANLGPKIPVNIEVIGDVQSEPIMEREEMGINNVYFALYVEMDVNLRVVVPFQTKNIEIKSKIKIDDRIIYFEVPYYYNGNGGGEPPQLSIPMEDPLQ</sequence>